<dbReference type="KEGG" id="nal:B005_0326"/>
<dbReference type="AlphaFoldDB" id="J7LK88"/>
<evidence type="ECO:0000313" key="1">
    <source>
        <dbReference type="EMBL" id="AFR11137.1"/>
    </source>
</evidence>
<dbReference type="RefSeq" id="WP_014913589.1">
    <property type="nucleotide sequence ID" value="NC_018524.1"/>
</dbReference>
<reference evidence="2" key="2">
    <citation type="submission" date="2012-08" db="EMBL/GenBank/DDBJ databases">
        <title>Whole-genome sequence of Nocardiopsis alba strain ATCC BAA-2165 associated with honeybees.</title>
        <authorList>
            <person name="Qiao J."/>
            <person name="Chen L."/>
            <person name="Li Y."/>
            <person name="Wang J."/>
            <person name="Zhang W."/>
            <person name="Chen S."/>
        </authorList>
    </citation>
    <scope>NUCLEOTIDE SEQUENCE [LARGE SCALE GENOMIC DNA]</scope>
    <source>
        <strain evidence="2">ATCC BAA-2165 / BE74</strain>
    </source>
</reference>
<proteinExistence type="predicted"/>
<evidence type="ECO:0000313" key="2">
    <source>
        <dbReference type="Proteomes" id="UP000003779"/>
    </source>
</evidence>
<dbReference type="Proteomes" id="UP000003779">
    <property type="component" value="Chromosome"/>
</dbReference>
<sequence length="55" mass="6164">MSYDTVALVAQEPGLETVARTLERTVPGLWIQAHPGIGLLELRSDDRRCARLQFI</sequence>
<accession>J7LK88</accession>
<dbReference type="PATRIC" id="fig|1205910.3.peg.304"/>
<organism evidence="1 2">
    <name type="scientific">Nocardiopsis alba (strain ATCC BAA-2165 / BE74)</name>
    <dbReference type="NCBI Taxonomy" id="1205910"/>
    <lineage>
        <taxon>Bacteria</taxon>
        <taxon>Bacillati</taxon>
        <taxon>Actinomycetota</taxon>
        <taxon>Actinomycetes</taxon>
        <taxon>Streptosporangiales</taxon>
        <taxon>Nocardiopsidaceae</taxon>
        <taxon>Nocardiopsis</taxon>
    </lineage>
</organism>
<dbReference type="EMBL" id="CP003788">
    <property type="protein sequence ID" value="AFR11137.1"/>
    <property type="molecule type" value="Genomic_DNA"/>
</dbReference>
<dbReference type="HOGENOM" id="CLU_3027723_0_0_11"/>
<reference evidence="1 2" key="1">
    <citation type="journal article" date="2012" name="J. Bacteriol.">
        <title>Whole-Genome Sequence of Nocardiopsis alba Strain ATCC BAA-2165, Associated with Honeybees.</title>
        <authorList>
            <person name="Qiao J."/>
            <person name="Chen L."/>
            <person name="Li Y."/>
            <person name="Wang J."/>
            <person name="Zhang W."/>
            <person name="Chen S."/>
        </authorList>
    </citation>
    <scope>NUCLEOTIDE SEQUENCE [LARGE SCALE GENOMIC DNA]</scope>
    <source>
        <strain evidence="2">ATCC BAA-2165 / BE74</strain>
    </source>
</reference>
<gene>
    <name evidence="1" type="ordered locus">B005_0326</name>
</gene>
<dbReference type="GeneID" id="91394542"/>
<protein>
    <submittedName>
        <fullName evidence="1">Uncharacterized protein</fullName>
    </submittedName>
</protein>
<name>J7LK88_NOCAA</name>